<accession>A0A292PR83</accession>
<evidence type="ECO:0000256" key="6">
    <source>
        <dbReference type="ARBA" id="ARBA00022989"/>
    </source>
</evidence>
<evidence type="ECO:0000256" key="5">
    <source>
        <dbReference type="ARBA" id="ARBA00022692"/>
    </source>
</evidence>
<keyword evidence="12" id="KW-1185">Reference proteome</keyword>
<evidence type="ECO:0000256" key="7">
    <source>
        <dbReference type="ARBA" id="ARBA00023136"/>
    </source>
</evidence>
<name>A0A292PR83_9PEZI</name>
<dbReference type="AlphaFoldDB" id="A0A292PR83"/>
<keyword evidence="7 8" id="KW-0472">Membrane</keyword>
<gene>
    <name evidence="11" type="ORF">GSTUAT00006695001</name>
</gene>
<sequence>MAVQTPIPLPSPLVSTLLLHLCGILSLSLPPFPLRSALFVPPIVLLVIATHASPADPTNPQLTYAIGSLWPLYLSTLSQHLFLPAPPETLLHLRNDKPGEAATWRFSLRKILWSAKLFLDPRGIEWNFRVKGVVPATNRKVGRWEFVLGRVAWGVLLAVGYDFCFEFVVKGYRVADGEGGGGYLSTRDGSFGRRLAIAVVCFVAIEVNHVLCSAVVVAAGLYEPEDWPPLFGSLTALTSIRKFWGKFWHQTIRRTLTITSTSILTHLHLPPTYALTLTLSFLISGFFHALPLLVMPPFSWSFMPRGVLAFYFLQPIGVLFETLASSAYTGRSTVWTRMAGRVWVAVWLNYTAPWFWDDMFAVGMMDGNSMPVSIAGVVRRWQIG</sequence>
<keyword evidence="9" id="KW-0732">Signal</keyword>
<dbReference type="InterPro" id="IPR044851">
    <property type="entry name" value="Wax_synthase"/>
</dbReference>
<comment type="pathway">
    <text evidence="2">Secondary metabolite biosynthesis.</text>
</comment>
<dbReference type="InterPro" id="IPR032805">
    <property type="entry name" value="Wax_synthase_dom"/>
</dbReference>
<evidence type="ECO:0000256" key="1">
    <source>
        <dbReference type="ARBA" id="ARBA00004141"/>
    </source>
</evidence>
<evidence type="ECO:0000256" key="8">
    <source>
        <dbReference type="SAM" id="Phobius"/>
    </source>
</evidence>
<organism evidence="11 12">
    <name type="scientific">Tuber aestivum</name>
    <name type="common">summer truffle</name>
    <dbReference type="NCBI Taxonomy" id="59557"/>
    <lineage>
        <taxon>Eukaryota</taxon>
        <taxon>Fungi</taxon>
        <taxon>Dikarya</taxon>
        <taxon>Ascomycota</taxon>
        <taxon>Pezizomycotina</taxon>
        <taxon>Pezizomycetes</taxon>
        <taxon>Pezizales</taxon>
        <taxon>Tuberaceae</taxon>
        <taxon>Tuber</taxon>
    </lineage>
</organism>
<keyword evidence="4" id="KW-0808">Transferase</keyword>
<dbReference type="GO" id="GO:0006629">
    <property type="term" value="P:lipid metabolic process"/>
    <property type="evidence" value="ECO:0007669"/>
    <property type="project" value="InterPro"/>
</dbReference>
<feature type="chain" id="PRO_5012313217" description="Wax synthase domain-containing protein" evidence="9">
    <location>
        <begin position="29"/>
        <end position="384"/>
    </location>
</feature>
<feature type="domain" description="Wax synthase" evidence="10">
    <location>
        <begin position="227"/>
        <end position="297"/>
    </location>
</feature>
<evidence type="ECO:0000313" key="11">
    <source>
        <dbReference type="EMBL" id="CUS09215.1"/>
    </source>
</evidence>
<evidence type="ECO:0000256" key="3">
    <source>
        <dbReference type="ARBA" id="ARBA00007282"/>
    </source>
</evidence>
<dbReference type="GO" id="GO:0016020">
    <property type="term" value="C:membrane"/>
    <property type="evidence" value="ECO:0007669"/>
    <property type="project" value="UniProtKB-SubCell"/>
</dbReference>
<evidence type="ECO:0000259" key="10">
    <source>
        <dbReference type="Pfam" id="PF13813"/>
    </source>
</evidence>
<evidence type="ECO:0000313" key="12">
    <source>
        <dbReference type="Proteomes" id="UP001412239"/>
    </source>
</evidence>
<dbReference type="PANTHER" id="PTHR31595:SF57">
    <property type="entry name" value="OS04G0481900 PROTEIN"/>
    <property type="match status" value="1"/>
</dbReference>
<feature type="transmembrane region" description="Helical" evidence="8">
    <location>
        <begin position="273"/>
        <end position="295"/>
    </location>
</feature>
<comment type="similarity">
    <text evidence="3">Belongs to the wax synthase family.</text>
</comment>
<comment type="subcellular location">
    <subcellularLocation>
        <location evidence="1">Membrane</location>
        <topology evidence="1">Multi-pass membrane protein</topology>
    </subcellularLocation>
</comment>
<keyword evidence="5 8" id="KW-0812">Transmembrane</keyword>
<proteinExistence type="inferred from homology"/>
<protein>
    <recommendedName>
        <fullName evidence="10">Wax synthase domain-containing protein</fullName>
    </recommendedName>
</protein>
<dbReference type="EMBL" id="LN891092">
    <property type="protein sequence ID" value="CUS09215.1"/>
    <property type="molecule type" value="Genomic_DNA"/>
</dbReference>
<evidence type="ECO:0000256" key="2">
    <source>
        <dbReference type="ARBA" id="ARBA00005179"/>
    </source>
</evidence>
<feature type="transmembrane region" description="Helical" evidence="8">
    <location>
        <begin position="334"/>
        <end position="356"/>
    </location>
</feature>
<reference evidence="11" key="1">
    <citation type="submission" date="2015-10" db="EMBL/GenBank/DDBJ databases">
        <authorList>
            <person name="Regsiter A."/>
            <person name="william w."/>
        </authorList>
    </citation>
    <scope>NUCLEOTIDE SEQUENCE</scope>
    <source>
        <strain evidence="11">Montdore</strain>
    </source>
</reference>
<dbReference type="PANTHER" id="PTHR31595">
    <property type="entry name" value="LONG-CHAIN-ALCOHOL O-FATTY-ACYLTRANSFERASE 3-RELATED"/>
    <property type="match status" value="1"/>
</dbReference>
<evidence type="ECO:0000256" key="9">
    <source>
        <dbReference type="SAM" id="SignalP"/>
    </source>
</evidence>
<feature type="transmembrane region" description="Helical" evidence="8">
    <location>
        <begin position="307"/>
        <end position="328"/>
    </location>
</feature>
<feature type="signal peptide" evidence="9">
    <location>
        <begin position="1"/>
        <end position="28"/>
    </location>
</feature>
<dbReference type="GO" id="GO:0008374">
    <property type="term" value="F:O-acyltransferase activity"/>
    <property type="evidence" value="ECO:0007669"/>
    <property type="project" value="InterPro"/>
</dbReference>
<feature type="transmembrane region" description="Helical" evidence="8">
    <location>
        <begin position="195"/>
        <end position="222"/>
    </location>
</feature>
<dbReference type="Proteomes" id="UP001412239">
    <property type="component" value="Unassembled WGS sequence"/>
</dbReference>
<keyword evidence="6 8" id="KW-1133">Transmembrane helix</keyword>
<evidence type="ECO:0000256" key="4">
    <source>
        <dbReference type="ARBA" id="ARBA00022679"/>
    </source>
</evidence>
<dbReference type="Pfam" id="PF13813">
    <property type="entry name" value="MBOAT_2"/>
    <property type="match status" value="1"/>
</dbReference>